<protein>
    <submittedName>
        <fullName evidence="9">Flp pilus assembly protein TadB</fullName>
    </submittedName>
    <submittedName>
        <fullName evidence="8">Secretion system protein</fullName>
    </submittedName>
</protein>
<reference evidence="8" key="1">
    <citation type="submission" date="2017-09" db="EMBL/GenBank/DDBJ databases">
        <title>FDA dAtabase for Regulatory Grade micrObial Sequences (FDA-ARGOS): Supporting development and validation of Infectious Disease Dx tests.</title>
        <authorList>
            <person name="Minogue T."/>
            <person name="Wolcott M."/>
            <person name="Wasieloski L."/>
            <person name="Aguilar W."/>
            <person name="Moore D."/>
            <person name="Tallon L.J."/>
            <person name="Sadzewicz L."/>
            <person name="Ott S."/>
            <person name="Zhao X."/>
            <person name="Nagaraj S."/>
            <person name="Vavikolanu K."/>
            <person name="Aluvathingal J."/>
            <person name="Nadendla S."/>
            <person name="Sichtig H."/>
        </authorList>
    </citation>
    <scope>NUCLEOTIDE SEQUENCE</scope>
    <source>
        <strain evidence="8">FDAARGOS_387</strain>
    </source>
</reference>
<dbReference type="GO" id="GO:0005886">
    <property type="term" value="C:plasma membrane"/>
    <property type="evidence" value="ECO:0007669"/>
    <property type="project" value="UniProtKB-SubCell"/>
</dbReference>
<dbReference type="STRING" id="1111728.GCA_000427805_01423"/>
<dbReference type="AlphaFoldDB" id="A0A2C6DPR7"/>
<gene>
    <name evidence="8" type="ORF">CRN84_24985</name>
    <name evidence="9" type="ORF">NCTC12282_00181</name>
</gene>
<evidence type="ECO:0000256" key="5">
    <source>
        <dbReference type="ARBA" id="ARBA00023136"/>
    </source>
</evidence>
<dbReference type="OrthoDB" id="9810662at2"/>
<dbReference type="EMBL" id="CAADJA010000002">
    <property type="protein sequence ID" value="VFS45309.1"/>
    <property type="molecule type" value="Genomic_DNA"/>
</dbReference>
<dbReference type="PANTHER" id="PTHR35007:SF2">
    <property type="entry name" value="PILUS ASSEMBLE PROTEIN"/>
    <property type="match status" value="1"/>
</dbReference>
<evidence type="ECO:0000256" key="6">
    <source>
        <dbReference type="SAM" id="Phobius"/>
    </source>
</evidence>
<evidence type="ECO:0000256" key="3">
    <source>
        <dbReference type="ARBA" id="ARBA00022692"/>
    </source>
</evidence>
<dbReference type="InterPro" id="IPR018076">
    <property type="entry name" value="T2SS_GspF_dom"/>
</dbReference>
<feature type="domain" description="Type II secretion system protein GspF" evidence="7">
    <location>
        <begin position="139"/>
        <end position="266"/>
    </location>
</feature>
<feature type="transmembrane region" description="Helical" evidence="6">
    <location>
        <begin position="101"/>
        <end position="120"/>
    </location>
</feature>
<evidence type="ECO:0000313" key="9">
    <source>
        <dbReference type="EMBL" id="VFS45309.1"/>
    </source>
</evidence>
<evidence type="ECO:0000313" key="11">
    <source>
        <dbReference type="Proteomes" id="UP000373449"/>
    </source>
</evidence>
<dbReference type="Proteomes" id="UP000373449">
    <property type="component" value="Unassembled WGS sequence"/>
</dbReference>
<evidence type="ECO:0000256" key="1">
    <source>
        <dbReference type="ARBA" id="ARBA00004651"/>
    </source>
</evidence>
<reference evidence="10" key="2">
    <citation type="submission" date="2017-09" db="EMBL/GenBank/DDBJ databases">
        <title>FDA dAtabase for Regulatory Grade micrObial Sequences (FDA-ARGOS): Supporting development and validation of Infectious Disease Dx tests.</title>
        <authorList>
            <person name="Minogue T."/>
            <person name="Wolcott M."/>
            <person name="Wasieloski L."/>
            <person name="Aguilar W."/>
            <person name="Moore D."/>
            <person name="Tallon L."/>
            <person name="Sadzewicz L."/>
            <person name="Ott S."/>
            <person name="Zhao X."/>
            <person name="Nagaraj S."/>
            <person name="Vavikolanu K."/>
            <person name="Aluvathingal J."/>
            <person name="Nadendla S."/>
            <person name="Sichtig H."/>
        </authorList>
    </citation>
    <scope>NUCLEOTIDE SEQUENCE [LARGE SCALE GENOMIC DNA]</scope>
    <source>
        <strain evidence="10">FDAARGOS_387</strain>
    </source>
</reference>
<keyword evidence="3 6" id="KW-0812">Transmembrane</keyword>
<organism evidence="8 10">
    <name type="scientific">Budvicia aquatica</name>
    <dbReference type="NCBI Taxonomy" id="82979"/>
    <lineage>
        <taxon>Bacteria</taxon>
        <taxon>Pseudomonadati</taxon>
        <taxon>Pseudomonadota</taxon>
        <taxon>Gammaproteobacteria</taxon>
        <taxon>Enterobacterales</taxon>
        <taxon>Budviciaceae</taxon>
        <taxon>Budvicia</taxon>
    </lineage>
</organism>
<dbReference type="RefSeq" id="WP_029096393.1">
    <property type="nucleotide sequence ID" value="NZ_BRLG01000052.1"/>
</dbReference>
<dbReference type="EMBL" id="PDDX01000001">
    <property type="protein sequence ID" value="PHI32338.1"/>
    <property type="molecule type" value="Genomic_DNA"/>
</dbReference>
<dbReference type="Proteomes" id="UP000224974">
    <property type="component" value="Unassembled WGS sequence"/>
</dbReference>
<reference evidence="9 11" key="3">
    <citation type="submission" date="2019-03" db="EMBL/GenBank/DDBJ databases">
        <authorList>
            <consortium name="Pathogen Informatics"/>
        </authorList>
    </citation>
    <scope>NUCLEOTIDE SEQUENCE [LARGE SCALE GENOMIC DNA]</scope>
    <source>
        <strain evidence="9 11">NCTC12282</strain>
    </source>
</reference>
<evidence type="ECO:0000313" key="10">
    <source>
        <dbReference type="Proteomes" id="UP000224974"/>
    </source>
</evidence>
<keyword evidence="5 6" id="KW-0472">Membrane</keyword>
<feature type="transmembrane region" description="Helical" evidence="6">
    <location>
        <begin position="254"/>
        <end position="275"/>
    </location>
</feature>
<evidence type="ECO:0000313" key="8">
    <source>
        <dbReference type="EMBL" id="PHI32338.1"/>
    </source>
</evidence>
<evidence type="ECO:0000256" key="4">
    <source>
        <dbReference type="ARBA" id="ARBA00022989"/>
    </source>
</evidence>
<keyword evidence="10" id="KW-1185">Reference proteome</keyword>
<dbReference type="PANTHER" id="PTHR35007">
    <property type="entry name" value="INTEGRAL MEMBRANE PROTEIN-RELATED"/>
    <property type="match status" value="1"/>
</dbReference>
<feature type="transmembrane region" description="Helical" evidence="6">
    <location>
        <begin position="76"/>
        <end position="95"/>
    </location>
</feature>
<keyword evidence="2" id="KW-1003">Cell membrane</keyword>
<name>A0A2C6DPR7_9GAMM</name>
<accession>A0A2C6DPR7</accession>
<evidence type="ECO:0000259" key="7">
    <source>
        <dbReference type="Pfam" id="PF00482"/>
    </source>
</evidence>
<comment type="subcellular location">
    <subcellularLocation>
        <location evidence="1">Cell membrane</location>
        <topology evidence="1">Multi-pass membrane protein</topology>
    </subcellularLocation>
</comment>
<evidence type="ECO:0000256" key="2">
    <source>
        <dbReference type="ARBA" id="ARBA00022475"/>
    </source>
</evidence>
<dbReference type="Pfam" id="PF00482">
    <property type="entry name" value="T2SSF"/>
    <property type="match status" value="1"/>
</dbReference>
<feature type="transmembrane region" description="Helical" evidence="6">
    <location>
        <begin position="6"/>
        <end position="22"/>
    </location>
</feature>
<proteinExistence type="predicted"/>
<keyword evidence="4 6" id="KW-1133">Transmembrane helix</keyword>
<sequence length="278" mass="31270">MAIIYYLVLIIGGITFLLIQVRERKHFHQVKRVIENEDIEPQVKRTPVAEYEVLIESNSQAINLFTQLDKNVNYKLVIISCVGAMLFLLNLVGVASLSLEVGATILVLVLVAVIVLPAMIRKYMINAKTRTMMNDIPYFIDLVAVCIQAGMTIESSLRYVADHFGDINPDLSKTLDRVIRRAEVKGLESALKELYYTLPTLEIKMFCTALQQSVYFGTSVYEQLMDLSKDIRDLQLLSTEEKVGNLSAKMSIPLILFVMFPIVILIAAPGLLRILSNV</sequence>